<dbReference type="GO" id="GO:0016020">
    <property type="term" value="C:membrane"/>
    <property type="evidence" value="ECO:0007669"/>
    <property type="project" value="UniProtKB-SubCell"/>
</dbReference>
<dbReference type="GO" id="GO:0005794">
    <property type="term" value="C:Golgi apparatus"/>
    <property type="evidence" value="ECO:0007669"/>
    <property type="project" value="TreeGrafter"/>
</dbReference>
<sequence>MATSIWLYVPNLIGYARIVFAMYALSISLRSPVLCIVLYFASFVCDELDGRFARLLNQTSTLGAVIDMVTDRMATTGLLLILAVLYPDLLLLFLALIFLDIFSHWFQMYATLLVGAVTHKDTASASWLVRKYYQHRFFMGFCCVCCEVLYLAAYGLAFPGPRSWRVLSGVGLTLPPQLTQLLPGLQLVAGPQGVSVLAVLALIALPGSIIKQICNWAQLRASATVLVAHDMRKRA</sequence>
<dbReference type="Pfam" id="PF01066">
    <property type="entry name" value="CDP-OH_P_transf"/>
    <property type="match status" value="1"/>
</dbReference>
<dbReference type="InterPro" id="IPR014387">
    <property type="entry name" value="CDP_diag_ino_3_P_euk"/>
</dbReference>
<gene>
    <name evidence="19" type="ORF">DTER00134_LOCUS21633</name>
</gene>
<proteinExistence type="inferred from homology"/>
<evidence type="ECO:0000256" key="18">
    <source>
        <dbReference type="SAM" id="Phobius"/>
    </source>
</evidence>
<feature type="transmembrane region" description="Helical" evidence="18">
    <location>
        <begin position="184"/>
        <end position="205"/>
    </location>
</feature>
<dbReference type="PIRSF" id="PIRSF000848">
    <property type="entry name" value="CDP_diag_ino_3_P"/>
    <property type="match status" value="1"/>
</dbReference>
<dbReference type="GO" id="GO:0046872">
    <property type="term" value="F:metal ion binding"/>
    <property type="evidence" value="ECO:0007669"/>
    <property type="project" value="UniProtKB-KW"/>
</dbReference>
<keyword evidence="15 16" id="KW-1208">Phospholipid metabolism</keyword>
<dbReference type="InterPro" id="IPR048254">
    <property type="entry name" value="CDP_ALCOHOL_P_TRANSF_CS"/>
</dbReference>
<evidence type="ECO:0000256" key="17">
    <source>
        <dbReference type="RuleBase" id="RU003750"/>
    </source>
</evidence>
<evidence type="ECO:0000256" key="8">
    <source>
        <dbReference type="ARBA" id="ARBA00022692"/>
    </source>
</evidence>
<keyword evidence="13 16" id="KW-0472">Membrane</keyword>
<dbReference type="InterPro" id="IPR000462">
    <property type="entry name" value="CDP-OH_P_trans"/>
</dbReference>
<organism evidence="19">
    <name type="scientific">Dunaliella tertiolecta</name>
    <name type="common">Green alga</name>
    <dbReference type="NCBI Taxonomy" id="3047"/>
    <lineage>
        <taxon>Eukaryota</taxon>
        <taxon>Viridiplantae</taxon>
        <taxon>Chlorophyta</taxon>
        <taxon>core chlorophytes</taxon>
        <taxon>Chlorophyceae</taxon>
        <taxon>CS clade</taxon>
        <taxon>Chlamydomonadales</taxon>
        <taxon>Dunaliellaceae</taxon>
        <taxon>Dunaliella</taxon>
    </lineage>
</organism>
<keyword evidence="14 16" id="KW-0594">Phospholipid biosynthesis</keyword>
<comment type="subcellular location">
    <subcellularLocation>
        <location evidence="3">Membrane</location>
        <topology evidence="3">Multi-pass membrane protein</topology>
    </subcellularLocation>
</comment>
<comment type="similarity">
    <text evidence="4 16 17">Belongs to the CDP-alcohol phosphatidyltransferase class-I family.</text>
</comment>
<evidence type="ECO:0000256" key="16">
    <source>
        <dbReference type="PIRNR" id="PIRNR000848"/>
    </source>
</evidence>
<comment type="cofactor">
    <cofactor evidence="1">
        <name>Mn(2+)</name>
        <dbReference type="ChEBI" id="CHEBI:29035"/>
    </cofactor>
</comment>
<reference evidence="19" key="1">
    <citation type="submission" date="2021-01" db="EMBL/GenBank/DDBJ databases">
        <authorList>
            <person name="Corre E."/>
            <person name="Pelletier E."/>
            <person name="Niang G."/>
            <person name="Scheremetjew M."/>
            <person name="Finn R."/>
            <person name="Kale V."/>
            <person name="Holt S."/>
            <person name="Cochrane G."/>
            <person name="Meng A."/>
            <person name="Brown T."/>
            <person name="Cohen L."/>
        </authorList>
    </citation>
    <scope>NUCLEOTIDE SEQUENCE</scope>
    <source>
        <strain evidence="19">CCMP1320</strain>
    </source>
</reference>
<evidence type="ECO:0000256" key="13">
    <source>
        <dbReference type="ARBA" id="ARBA00023136"/>
    </source>
</evidence>
<dbReference type="EC" id="2.7.8.11" evidence="5 16"/>
<name>A0A7S3R974_DUNTE</name>
<evidence type="ECO:0000256" key="3">
    <source>
        <dbReference type="ARBA" id="ARBA00004141"/>
    </source>
</evidence>
<evidence type="ECO:0000256" key="14">
    <source>
        <dbReference type="ARBA" id="ARBA00023209"/>
    </source>
</evidence>
<keyword evidence="7 16" id="KW-0808">Transferase</keyword>
<evidence type="ECO:0000256" key="2">
    <source>
        <dbReference type="ARBA" id="ARBA00001946"/>
    </source>
</evidence>
<feature type="transmembrane region" description="Helical" evidence="18">
    <location>
        <begin position="137"/>
        <end position="157"/>
    </location>
</feature>
<comment type="catalytic activity">
    <reaction evidence="16">
        <text>a CDP-1,2-diacyl-sn-glycerol + myo-inositol = a 1,2-diacyl-sn-glycero-3-phospho-(1D-myo-inositol) + CMP + H(+)</text>
        <dbReference type="Rhea" id="RHEA:11580"/>
        <dbReference type="ChEBI" id="CHEBI:15378"/>
        <dbReference type="ChEBI" id="CHEBI:17268"/>
        <dbReference type="ChEBI" id="CHEBI:57880"/>
        <dbReference type="ChEBI" id="CHEBI:58332"/>
        <dbReference type="ChEBI" id="CHEBI:60377"/>
        <dbReference type="EC" id="2.7.8.11"/>
    </reaction>
</comment>
<evidence type="ECO:0000256" key="15">
    <source>
        <dbReference type="ARBA" id="ARBA00023264"/>
    </source>
</evidence>
<evidence type="ECO:0000256" key="11">
    <source>
        <dbReference type="ARBA" id="ARBA00022989"/>
    </source>
</evidence>
<evidence type="ECO:0000256" key="7">
    <source>
        <dbReference type="ARBA" id="ARBA00022679"/>
    </source>
</evidence>
<dbReference type="PANTHER" id="PTHR15362:SF4">
    <property type="entry name" value="CDP-DIACYLGLYCEROL--INOSITOL 3-PHOSPHATIDYLTRANSFERASE"/>
    <property type="match status" value="1"/>
</dbReference>
<keyword evidence="10" id="KW-0460">Magnesium</keyword>
<dbReference type="AlphaFoldDB" id="A0A7S3R974"/>
<protein>
    <recommendedName>
        <fullName evidence="5 16">CDP-diacylglycerol--inositol 3-phosphatidyltransferase</fullName>
        <ecNumber evidence="5 16">2.7.8.11</ecNumber>
    </recommendedName>
</protein>
<evidence type="ECO:0000256" key="10">
    <source>
        <dbReference type="ARBA" id="ARBA00022842"/>
    </source>
</evidence>
<keyword evidence="8 18" id="KW-0812">Transmembrane</keyword>
<dbReference type="GO" id="GO:0006661">
    <property type="term" value="P:phosphatidylinositol biosynthetic process"/>
    <property type="evidence" value="ECO:0007669"/>
    <property type="project" value="TreeGrafter"/>
</dbReference>
<keyword evidence="6 16" id="KW-0444">Lipid biosynthesis</keyword>
<dbReference type="InterPro" id="IPR043130">
    <property type="entry name" value="CDP-OH_PTrfase_TM_dom"/>
</dbReference>
<dbReference type="Gene3D" id="1.20.120.1760">
    <property type="match status" value="1"/>
</dbReference>
<comment type="cofactor">
    <cofactor evidence="2">
        <name>Mg(2+)</name>
        <dbReference type="ChEBI" id="CHEBI:18420"/>
    </cofactor>
</comment>
<keyword evidence="9" id="KW-0479">Metal-binding</keyword>
<dbReference type="PANTHER" id="PTHR15362">
    <property type="entry name" value="PHOSPHATIDYLINOSITOL SYNTHASE"/>
    <property type="match status" value="1"/>
</dbReference>
<evidence type="ECO:0000256" key="12">
    <source>
        <dbReference type="ARBA" id="ARBA00023098"/>
    </source>
</evidence>
<evidence type="ECO:0000256" key="9">
    <source>
        <dbReference type="ARBA" id="ARBA00022723"/>
    </source>
</evidence>
<dbReference type="GO" id="GO:0003881">
    <property type="term" value="F:CDP-diacylglycerol-inositol 3-phosphatidyltransferase activity"/>
    <property type="evidence" value="ECO:0007669"/>
    <property type="project" value="UniProtKB-UniRule"/>
</dbReference>
<evidence type="ECO:0000256" key="5">
    <source>
        <dbReference type="ARBA" id="ARBA00013212"/>
    </source>
</evidence>
<evidence type="ECO:0000256" key="4">
    <source>
        <dbReference type="ARBA" id="ARBA00010441"/>
    </source>
</evidence>
<evidence type="ECO:0000313" key="19">
    <source>
        <dbReference type="EMBL" id="CAE0506557.1"/>
    </source>
</evidence>
<evidence type="ECO:0000256" key="6">
    <source>
        <dbReference type="ARBA" id="ARBA00022516"/>
    </source>
</evidence>
<dbReference type="PROSITE" id="PS00379">
    <property type="entry name" value="CDP_ALCOHOL_P_TRANSF"/>
    <property type="match status" value="1"/>
</dbReference>
<accession>A0A7S3R974</accession>
<dbReference type="EMBL" id="HBIP01035531">
    <property type="protein sequence ID" value="CAE0506557.1"/>
    <property type="molecule type" value="Transcribed_RNA"/>
</dbReference>
<keyword evidence="11 18" id="KW-1133">Transmembrane helix</keyword>
<evidence type="ECO:0000256" key="1">
    <source>
        <dbReference type="ARBA" id="ARBA00001936"/>
    </source>
</evidence>
<keyword evidence="12 16" id="KW-0443">Lipid metabolism</keyword>